<dbReference type="GO" id="GO:0015990">
    <property type="term" value="P:electron transport coupled proton transport"/>
    <property type="evidence" value="ECO:0007669"/>
    <property type="project" value="TreeGrafter"/>
</dbReference>
<dbReference type="PRINTS" id="PR01437">
    <property type="entry name" value="NUOXDRDTASE4"/>
</dbReference>
<geneLocation type="mitochondrion" evidence="19"/>
<evidence type="ECO:0000256" key="2">
    <source>
        <dbReference type="ARBA" id="ARBA00009025"/>
    </source>
</evidence>
<feature type="transmembrane region" description="Helical" evidence="16">
    <location>
        <begin position="37"/>
        <end position="56"/>
    </location>
</feature>
<evidence type="ECO:0000256" key="12">
    <source>
        <dbReference type="ARBA" id="ARBA00023075"/>
    </source>
</evidence>
<evidence type="ECO:0000256" key="16">
    <source>
        <dbReference type="RuleBase" id="RU003297"/>
    </source>
</evidence>
<keyword evidence="8" id="KW-1278">Translocase</keyword>
<feature type="transmembrane region" description="Helical" evidence="16">
    <location>
        <begin position="379"/>
        <end position="401"/>
    </location>
</feature>
<comment type="function">
    <text evidence="16">Core subunit of the mitochondrial membrane respiratory chain NADH dehydrogenase (Complex I) which catalyzes electron transfer from NADH through the respiratory chain, using ubiquinone as an electron acceptor. Essential for the catalytic activity and assembly of complex I.</text>
</comment>
<name>A0A6M3R676_9PLAT</name>
<evidence type="ECO:0000256" key="1">
    <source>
        <dbReference type="ARBA" id="ARBA00004225"/>
    </source>
</evidence>
<proteinExistence type="inferred from homology"/>
<feature type="chain" id="PRO_5026909359" description="NADH-ubiquinone oxidoreductase chain 4" evidence="17">
    <location>
        <begin position="22"/>
        <end position="404"/>
    </location>
</feature>
<evidence type="ECO:0000256" key="17">
    <source>
        <dbReference type="SAM" id="SignalP"/>
    </source>
</evidence>
<evidence type="ECO:0000256" key="5">
    <source>
        <dbReference type="ARBA" id="ARBA00022448"/>
    </source>
</evidence>
<feature type="transmembrane region" description="Helical" evidence="16">
    <location>
        <begin position="87"/>
        <end position="103"/>
    </location>
</feature>
<comment type="subcellular location">
    <subcellularLocation>
        <location evidence="1 16">Mitochondrion membrane</location>
        <topology evidence="1 16">Multi-pass membrane protein</topology>
    </subcellularLocation>
</comment>
<dbReference type="GO" id="GO:0031966">
    <property type="term" value="C:mitochondrial membrane"/>
    <property type="evidence" value="ECO:0007669"/>
    <property type="project" value="UniProtKB-SubCell"/>
</dbReference>
<evidence type="ECO:0000259" key="18">
    <source>
        <dbReference type="Pfam" id="PF00361"/>
    </source>
</evidence>
<feature type="transmembrane region" description="Helical" evidence="16">
    <location>
        <begin position="346"/>
        <end position="372"/>
    </location>
</feature>
<reference evidence="19" key="1">
    <citation type="journal article" date="2019" name="Genes (Basel)">
        <title>Evidence for Adaptive Selection in the Mitogenome of a Mesoparasitic Monogenean Flatworm Enterogyrus malmbergi.</title>
        <authorList>
            <person name="Zhang D."/>
            <person name="Zou H."/>
            <person name="Wu S.G."/>
            <person name="Li M."/>
            <person name="Jakovlic I."/>
            <person name="Zhang J."/>
            <person name="Chen R."/>
            <person name="Li W.X."/>
            <person name="Wang G.T."/>
        </authorList>
    </citation>
    <scope>NUCLEOTIDE SEQUENCE</scope>
</reference>
<feature type="transmembrane region" description="Helical" evidence="16">
    <location>
        <begin position="244"/>
        <end position="262"/>
    </location>
</feature>
<sequence length="404" mass="45495">MGFWFYLLLVASFLLYSVVSPTNPVLPFSWIILDNMAVYLCLISIAFVLSFGVVWSESISLSERSFLLVSVVSSLLCFMSNNALLFWFFYELSILPLLISLFVNSPYSERFIAGWYLLGYVIVTSLPMLFILVYLSVTNGSYFISSWNITDEIGHILAFILFVLFITKVPLPPFHSWLPIVHAEASTFVSVVLSGYVMKLGIIGVFRFCSEIFMGLGSFISVVFLFSIMFLFVSYSELDTKRWLAFLSLSHILIAVVAIYYVEGFSFISIVFCLGHGLSAGLMFYLFSVFYNACGSRNWLIIGMADNISNLWRIQLVLGFLTLVSFPPSINFITEVITIGSSVSNFSVMLLLCIYVLLSGVIPVVLLSYLLCNTSNRGFSGLFTSVNFVTLVSLWCVWFFMPLL</sequence>
<comment type="similarity">
    <text evidence="2 16">Belongs to the complex I subunit 4 family.</text>
</comment>
<feature type="transmembrane region" description="Helical" evidence="16">
    <location>
        <begin position="314"/>
        <end position="334"/>
    </location>
</feature>
<evidence type="ECO:0000256" key="10">
    <source>
        <dbReference type="ARBA" id="ARBA00022989"/>
    </source>
</evidence>
<dbReference type="EC" id="7.1.1.2" evidence="3 16"/>
<evidence type="ECO:0000256" key="14">
    <source>
        <dbReference type="ARBA" id="ARBA00023136"/>
    </source>
</evidence>
<evidence type="ECO:0000256" key="9">
    <source>
        <dbReference type="ARBA" id="ARBA00022982"/>
    </source>
</evidence>
<comment type="catalytic activity">
    <reaction evidence="15 16">
        <text>a ubiquinone + NADH + 5 H(+)(in) = a ubiquinol + NAD(+) + 4 H(+)(out)</text>
        <dbReference type="Rhea" id="RHEA:29091"/>
        <dbReference type="Rhea" id="RHEA-COMP:9565"/>
        <dbReference type="Rhea" id="RHEA-COMP:9566"/>
        <dbReference type="ChEBI" id="CHEBI:15378"/>
        <dbReference type="ChEBI" id="CHEBI:16389"/>
        <dbReference type="ChEBI" id="CHEBI:17976"/>
        <dbReference type="ChEBI" id="CHEBI:57540"/>
        <dbReference type="ChEBI" id="CHEBI:57945"/>
        <dbReference type="EC" id="7.1.1.2"/>
    </reaction>
</comment>
<feature type="transmembrane region" description="Helical" evidence="16">
    <location>
        <begin position="183"/>
        <end position="206"/>
    </location>
</feature>
<keyword evidence="17" id="KW-0732">Signal</keyword>
<evidence type="ECO:0000256" key="4">
    <source>
        <dbReference type="ARBA" id="ARBA00021006"/>
    </source>
</evidence>
<feature type="domain" description="NADH:quinone oxidoreductase/Mrp antiporter transmembrane" evidence="18">
    <location>
        <begin position="80"/>
        <end position="353"/>
    </location>
</feature>
<dbReference type="PANTHER" id="PTHR43507">
    <property type="entry name" value="NADH-UBIQUINONE OXIDOREDUCTASE CHAIN 4"/>
    <property type="match status" value="1"/>
</dbReference>
<dbReference type="GO" id="GO:0003954">
    <property type="term" value="F:NADH dehydrogenase activity"/>
    <property type="evidence" value="ECO:0007669"/>
    <property type="project" value="TreeGrafter"/>
</dbReference>
<evidence type="ECO:0000256" key="7">
    <source>
        <dbReference type="ARBA" id="ARBA00022692"/>
    </source>
</evidence>
<keyword evidence="7 16" id="KW-0812">Transmembrane</keyword>
<gene>
    <name evidence="19" type="primary">nad4</name>
</gene>
<evidence type="ECO:0000256" key="15">
    <source>
        <dbReference type="ARBA" id="ARBA00049551"/>
    </source>
</evidence>
<dbReference type="InterPro" id="IPR003918">
    <property type="entry name" value="NADH_UbQ_OxRdtase"/>
</dbReference>
<keyword evidence="12 16" id="KW-0830">Ubiquinone</keyword>
<keyword evidence="9 16" id="KW-0249">Electron transport</keyword>
<keyword evidence="10 16" id="KW-1133">Transmembrane helix</keyword>
<evidence type="ECO:0000256" key="11">
    <source>
        <dbReference type="ARBA" id="ARBA00023027"/>
    </source>
</evidence>
<evidence type="ECO:0000256" key="6">
    <source>
        <dbReference type="ARBA" id="ARBA00022660"/>
    </source>
</evidence>
<keyword evidence="13 16" id="KW-0496">Mitochondrion</keyword>
<protein>
    <recommendedName>
        <fullName evidence="4 16">NADH-ubiquinone oxidoreductase chain 4</fullName>
        <ecNumber evidence="3 16">7.1.1.2</ecNumber>
    </recommendedName>
</protein>
<feature type="transmembrane region" description="Helical" evidence="16">
    <location>
        <begin position="153"/>
        <end position="171"/>
    </location>
</feature>
<feature type="signal peptide" evidence="17">
    <location>
        <begin position="1"/>
        <end position="21"/>
    </location>
</feature>
<organism evidence="19">
    <name type="scientific">Enterogyrus malmbergi</name>
    <dbReference type="NCBI Taxonomy" id="2593014"/>
    <lineage>
        <taxon>Eukaryota</taxon>
        <taxon>Metazoa</taxon>
        <taxon>Spiralia</taxon>
        <taxon>Lophotrochozoa</taxon>
        <taxon>Platyhelminthes</taxon>
        <taxon>Monogenea</taxon>
        <taxon>Monopisthocotylea</taxon>
        <taxon>Dactylogyridea</taxon>
        <taxon>Ancyrocephalidae</taxon>
        <taxon>Enterogyrus</taxon>
    </lineage>
</organism>
<keyword evidence="5 16" id="KW-0813">Transport</keyword>
<dbReference type="Pfam" id="PF00361">
    <property type="entry name" value="Proton_antipo_M"/>
    <property type="match status" value="1"/>
</dbReference>
<accession>A0A6M3R676</accession>
<dbReference type="EMBL" id="MN095193">
    <property type="protein sequence ID" value="QJD07092.1"/>
    <property type="molecule type" value="Genomic_DNA"/>
</dbReference>
<evidence type="ECO:0000256" key="8">
    <source>
        <dbReference type="ARBA" id="ARBA00022967"/>
    </source>
</evidence>
<keyword evidence="14 16" id="KW-0472">Membrane</keyword>
<feature type="transmembrane region" description="Helical" evidence="16">
    <location>
        <begin position="212"/>
        <end position="232"/>
    </location>
</feature>
<keyword evidence="11 16" id="KW-0520">NAD</keyword>
<evidence type="ECO:0000256" key="3">
    <source>
        <dbReference type="ARBA" id="ARBA00012944"/>
    </source>
</evidence>
<dbReference type="GO" id="GO:0048039">
    <property type="term" value="F:ubiquinone binding"/>
    <property type="evidence" value="ECO:0007669"/>
    <property type="project" value="TreeGrafter"/>
</dbReference>
<dbReference type="GO" id="GO:0042773">
    <property type="term" value="P:ATP synthesis coupled electron transport"/>
    <property type="evidence" value="ECO:0007669"/>
    <property type="project" value="InterPro"/>
</dbReference>
<keyword evidence="6 16" id="KW-0679">Respiratory chain</keyword>
<dbReference type="InterPro" id="IPR001750">
    <property type="entry name" value="ND/Mrp_TM"/>
</dbReference>
<dbReference type="AlphaFoldDB" id="A0A6M3R676"/>
<evidence type="ECO:0000313" key="19">
    <source>
        <dbReference type="EMBL" id="QJD07092.1"/>
    </source>
</evidence>
<dbReference type="GO" id="GO:0008137">
    <property type="term" value="F:NADH dehydrogenase (ubiquinone) activity"/>
    <property type="evidence" value="ECO:0007669"/>
    <property type="project" value="UniProtKB-UniRule"/>
</dbReference>
<feature type="transmembrane region" description="Helical" evidence="16">
    <location>
        <begin position="268"/>
        <end position="293"/>
    </location>
</feature>
<dbReference type="PANTHER" id="PTHR43507:SF20">
    <property type="entry name" value="NADH-UBIQUINONE OXIDOREDUCTASE CHAIN 4"/>
    <property type="match status" value="1"/>
</dbReference>
<evidence type="ECO:0000256" key="13">
    <source>
        <dbReference type="ARBA" id="ARBA00023128"/>
    </source>
</evidence>
<feature type="transmembrane region" description="Helical" evidence="16">
    <location>
        <begin position="115"/>
        <end position="137"/>
    </location>
</feature>